<dbReference type="PANTHER" id="PTHR11469:SF1">
    <property type="entry name" value="GLUCOSE-6-PHOSPHATE ISOMERASE"/>
    <property type="match status" value="1"/>
</dbReference>
<evidence type="ECO:0000313" key="10">
    <source>
        <dbReference type="Proteomes" id="UP001597541"/>
    </source>
</evidence>
<dbReference type="InterPro" id="IPR035476">
    <property type="entry name" value="SIS_PGI_1"/>
</dbReference>
<evidence type="ECO:0000256" key="2">
    <source>
        <dbReference type="ARBA" id="ARBA00006604"/>
    </source>
</evidence>
<protein>
    <recommendedName>
        <fullName evidence="7">Glucose-6-phosphate isomerase</fullName>
        <shortName evidence="7">GPI</shortName>
        <ecNumber evidence="7">5.3.1.9</ecNumber>
    </recommendedName>
    <alternativeName>
        <fullName evidence="7">Phosphoglucose isomerase</fullName>
        <shortName evidence="7">PGI</shortName>
    </alternativeName>
    <alternativeName>
        <fullName evidence="7">Phosphohexose isomerase</fullName>
        <shortName evidence="7">PHI</shortName>
    </alternativeName>
</protein>
<dbReference type="SUPFAM" id="SSF53697">
    <property type="entry name" value="SIS domain"/>
    <property type="match status" value="1"/>
</dbReference>
<dbReference type="RefSeq" id="WP_377604354.1">
    <property type="nucleotide sequence ID" value="NZ_JBHUME010000009.1"/>
</dbReference>
<accession>A0ABW5PFJ9</accession>
<keyword evidence="5 7" id="KW-0413">Isomerase</keyword>
<dbReference type="CDD" id="cd05016">
    <property type="entry name" value="SIS_PGI_2"/>
    <property type="match status" value="1"/>
</dbReference>
<dbReference type="HAMAP" id="MF_00473">
    <property type="entry name" value="G6P_isomerase"/>
    <property type="match status" value="1"/>
</dbReference>
<organism evidence="9 10">
    <name type="scientific">Paenibacillus gansuensis</name>
    <dbReference type="NCBI Taxonomy" id="306542"/>
    <lineage>
        <taxon>Bacteria</taxon>
        <taxon>Bacillati</taxon>
        <taxon>Bacillota</taxon>
        <taxon>Bacilli</taxon>
        <taxon>Bacillales</taxon>
        <taxon>Paenibacillaceae</taxon>
        <taxon>Paenibacillus</taxon>
    </lineage>
</organism>
<dbReference type="GO" id="GO:0004347">
    <property type="term" value="F:glucose-6-phosphate isomerase activity"/>
    <property type="evidence" value="ECO:0007669"/>
    <property type="project" value="UniProtKB-EC"/>
</dbReference>
<comment type="subcellular location">
    <subcellularLocation>
        <location evidence="7">Cytoplasm</location>
    </subcellularLocation>
</comment>
<dbReference type="InterPro" id="IPR046348">
    <property type="entry name" value="SIS_dom_sf"/>
</dbReference>
<gene>
    <name evidence="7" type="primary">pgi</name>
    <name evidence="9" type="ORF">ACFSUF_16350</name>
</gene>
<keyword evidence="7" id="KW-0963">Cytoplasm</keyword>
<dbReference type="PROSITE" id="PS00174">
    <property type="entry name" value="P_GLUCOSE_ISOMERASE_2"/>
    <property type="match status" value="1"/>
</dbReference>
<comment type="function">
    <text evidence="7">Catalyzes the reversible isomerization of glucose-6-phosphate to fructose-6-phosphate.</text>
</comment>
<dbReference type="Pfam" id="PF00342">
    <property type="entry name" value="PGI"/>
    <property type="match status" value="1"/>
</dbReference>
<dbReference type="InterPro" id="IPR035482">
    <property type="entry name" value="SIS_PGI_2"/>
</dbReference>
<evidence type="ECO:0000256" key="7">
    <source>
        <dbReference type="HAMAP-Rule" id="MF_00473"/>
    </source>
</evidence>
<keyword evidence="3 7" id="KW-0312">Gluconeogenesis</keyword>
<feature type="active site" description="Proton donor" evidence="7">
    <location>
        <position position="285"/>
    </location>
</feature>
<dbReference type="PRINTS" id="PR00662">
    <property type="entry name" value="G6PISOMERASE"/>
</dbReference>
<dbReference type="PANTHER" id="PTHR11469">
    <property type="entry name" value="GLUCOSE-6-PHOSPHATE ISOMERASE"/>
    <property type="match status" value="1"/>
</dbReference>
<sequence>MAIKFSYSSALPFLQQHEVDYFDKFVNAAHHMLHEKEGPGSDYLGWVDLPLQYDRDEFERIKQAAERIRSHSDALVVIGIGGSYLGARSAIEALSHTFHNQMSGNTQVYFAGQNISSTYMTHLLELLEGKEISLNVISKSGTTTEPAVAFRILKEHMEKKYGKEEAKKRIFATTDASKGALKKLADEEGYETFVIPDDVGGRYSVLTAVGLLPIAAAGLDIDQMMAGAAAAAKKYNNPDLASNESYQYAAVRNALYRKGKTIELLVNYEPSLHYVSEWWKQLFGESEGKDQKGIYPASVDFTTDLHSMGQYIQEGRRDLIETVLSVQKPKVELAIQEDKGNLDGLNFLAGMTMDEVNKKAAEGTRLAHVDGGVPNLIVELDELTEYTYGEMVYFFEKACGISGLLLGVNPFDQPGVEAYKTNMFALLGKPGFEAQQENLLKRLSAEN</sequence>
<evidence type="ECO:0000256" key="3">
    <source>
        <dbReference type="ARBA" id="ARBA00022432"/>
    </source>
</evidence>
<keyword evidence="4 7" id="KW-0324">Glycolysis</keyword>
<dbReference type="Proteomes" id="UP001597541">
    <property type="component" value="Unassembled WGS sequence"/>
</dbReference>
<comment type="pathway">
    <text evidence="1 7 8">Carbohydrate degradation; glycolysis; D-glyceraldehyde 3-phosphate and glycerone phosphate from D-glucose: step 2/4.</text>
</comment>
<dbReference type="InterPro" id="IPR001672">
    <property type="entry name" value="G6P_Isomerase"/>
</dbReference>
<dbReference type="PROSITE" id="PS51463">
    <property type="entry name" value="P_GLUCOSE_ISOMERASE_3"/>
    <property type="match status" value="1"/>
</dbReference>
<dbReference type="InterPro" id="IPR018189">
    <property type="entry name" value="Phosphoglucose_isomerase_CS"/>
</dbReference>
<evidence type="ECO:0000256" key="6">
    <source>
        <dbReference type="ARBA" id="ARBA00029321"/>
    </source>
</evidence>
<keyword evidence="10" id="KW-1185">Reference proteome</keyword>
<dbReference type="PROSITE" id="PS00765">
    <property type="entry name" value="P_GLUCOSE_ISOMERASE_1"/>
    <property type="match status" value="1"/>
</dbReference>
<name>A0ABW5PFJ9_9BACL</name>
<comment type="caution">
    <text evidence="9">The sequence shown here is derived from an EMBL/GenBank/DDBJ whole genome shotgun (WGS) entry which is preliminary data.</text>
</comment>
<feature type="active site" evidence="7">
    <location>
        <position position="420"/>
    </location>
</feature>
<dbReference type="EC" id="5.3.1.9" evidence="7"/>
<comment type="caution">
    <text evidence="7">Lacks conserved residue(s) required for the propagation of feature annotation.</text>
</comment>
<dbReference type="Gene3D" id="3.40.50.10490">
    <property type="entry name" value="Glucose-6-phosphate isomerase like protein, domain 1"/>
    <property type="match status" value="3"/>
</dbReference>
<dbReference type="EMBL" id="JBHUME010000009">
    <property type="protein sequence ID" value="MFD2613988.1"/>
    <property type="molecule type" value="Genomic_DNA"/>
</dbReference>
<evidence type="ECO:0000313" key="9">
    <source>
        <dbReference type="EMBL" id="MFD2613988.1"/>
    </source>
</evidence>
<evidence type="ECO:0000256" key="8">
    <source>
        <dbReference type="RuleBase" id="RU000612"/>
    </source>
</evidence>
<reference evidence="10" key="1">
    <citation type="journal article" date="2019" name="Int. J. Syst. Evol. Microbiol.">
        <title>The Global Catalogue of Microorganisms (GCM) 10K type strain sequencing project: providing services to taxonomists for standard genome sequencing and annotation.</title>
        <authorList>
            <consortium name="The Broad Institute Genomics Platform"/>
            <consortium name="The Broad Institute Genome Sequencing Center for Infectious Disease"/>
            <person name="Wu L."/>
            <person name="Ma J."/>
        </authorList>
    </citation>
    <scope>NUCLEOTIDE SEQUENCE [LARGE SCALE GENOMIC DNA]</scope>
    <source>
        <strain evidence="10">KCTC 3950</strain>
    </source>
</reference>
<dbReference type="NCBIfam" id="NF010697">
    <property type="entry name" value="PRK14097.1"/>
    <property type="match status" value="1"/>
</dbReference>
<comment type="catalytic activity">
    <reaction evidence="6 7 8">
        <text>alpha-D-glucose 6-phosphate = beta-D-fructose 6-phosphate</text>
        <dbReference type="Rhea" id="RHEA:11816"/>
        <dbReference type="ChEBI" id="CHEBI:57634"/>
        <dbReference type="ChEBI" id="CHEBI:58225"/>
        <dbReference type="EC" id="5.3.1.9"/>
    </reaction>
</comment>
<proteinExistence type="inferred from homology"/>
<evidence type="ECO:0000256" key="1">
    <source>
        <dbReference type="ARBA" id="ARBA00004926"/>
    </source>
</evidence>
<evidence type="ECO:0000256" key="4">
    <source>
        <dbReference type="ARBA" id="ARBA00023152"/>
    </source>
</evidence>
<comment type="pathway">
    <text evidence="7">Carbohydrate biosynthesis; gluconeogenesis.</text>
</comment>
<dbReference type="CDD" id="cd05015">
    <property type="entry name" value="SIS_PGI_1"/>
    <property type="match status" value="1"/>
</dbReference>
<comment type="similarity">
    <text evidence="2 7 8">Belongs to the GPI family.</text>
</comment>
<evidence type="ECO:0000256" key="5">
    <source>
        <dbReference type="ARBA" id="ARBA00023235"/>
    </source>
</evidence>